<evidence type="ECO:0000313" key="7">
    <source>
        <dbReference type="Proteomes" id="UP001627154"/>
    </source>
</evidence>
<proteinExistence type="predicted"/>
<keyword evidence="3 5" id="KW-1133">Transmembrane helix</keyword>
<organism evidence="6 7">
    <name type="scientific">Trichogramma kaykai</name>
    <dbReference type="NCBI Taxonomy" id="54128"/>
    <lineage>
        <taxon>Eukaryota</taxon>
        <taxon>Metazoa</taxon>
        <taxon>Ecdysozoa</taxon>
        <taxon>Arthropoda</taxon>
        <taxon>Hexapoda</taxon>
        <taxon>Insecta</taxon>
        <taxon>Pterygota</taxon>
        <taxon>Neoptera</taxon>
        <taxon>Endopterygota</taxon>
        <taxon>Hymenoptera</taxon>
        <taxon>Apocrita</taxon>
        <taxon>Proctotrupomorpha</taxon>
        <taxon>Chalcidoidea</taxon>
        <taxon>Trichogrammatidae</taxon>
        <taxon>Trichogramma</taxon>
    </lineage>
</organism>
<dbReference type="GO" id="GO:0016020">
    <property type="term" value="C:membrane"/>
    <property type="evidence" value="ECO:0007669"/>
    <property type="project" value="UniProtKB-SubCell"/>
</dbReference>
<evidence type="ECO:0000256" key="4">
    <source>
        <dbReference type="ARBA" id="ARBA00023136"/>
    </source>
</evidence>
<evidence type="ECO:0008006" key="8">
    <source>
        <dbReference type="Google" id="ProtNLM"/>
    </source>
</evidence>
<keyword evidence="7" id="KW-1185">Reference proteome</keyword>
<feature type="transmembrane region" description="Helical" evidence="5">
    <location>
        <begin position="27"/>
        <end position="52"/>
    </location>
</feature>
<dbReference type="Pfam" id="PF00335">
    <property type="entry name" value="Tetraspanin"/>
    <property type="match status" value="1"/>
</dbReference>
<evidence type="ECO:0000256" key="5">
    <source>
        <dbReference type="SAM" id="Phobius"/>
    </source>
</evidence>
<dbReference type="PANTHER" id="PTHR19282:SF428">
    <property type="entry name" value="TETRASPANIN 68C, ISOFORM A"/>
    <property type="match status" value="1"/>
</dbReference>
<evidence type="ECO:0000256" key="2">
    <source>
        <dbReference type="ARBA" id="ARBA00022692"/>
    </source>
</evidence>
<feature type="transmembrane region" description="Helical" evidence="5">
    <location>
        <begin position="74"/>
        <end position="99"/>
    </location>
</feature>
<comment type="caution">
    <text evidence="6">The sequence shown here is derived from an EMBL/GenBank/DDBJ whole genome shotgun (WGS) entry which is preliminary data.</text>
</comment>
<dbReference type="PANTHER" id="PTHR19282">
    <property type="entry name" value="TETRASPANIN"/>
    <property type="match status" value="1"/>
</dbReference>
<feature type="transmembrane region" description="Helical" evidence="5">
    <location>
        <begin position="111"/>
        <end position="132"/>
    </location>
</feature>
<dbReference type="AlphaFoldDB" id="A0ABD2VZ17"/>
<keyword evidence="2 5" id="KW-0812">Transmembrane</keyword>
<dbReference type="PRINTS" id="PR00259">
    <property type="entry name" value="TMFOUR"/>
</dbReference>
<keyword evidence="4 5" id="KW-0472">Membrane</keyword>
<feature type="transmembrane region" description="Helical" evidence="5">
    <location>
        <begin position="257"/>
        <end position="281"/>
    </location>
</feature>
<name>A0ABD2VZ17_9HYME</name>
<reference evidence="6 7" key="1">
    <citation type="journal article" date="2024" name="bioRxiv">
        <title>A reference genome for Trichogramma kaykai: A tiny desert-dwelling parasitoid wasp with competing sex-ratio distorters.</title>
        <authorList>
            <person name="Culotta J."/>
            <person name="Lindsey A.R."/>
        </authorList>
    </citation>
    <scope>NUCLEOTIDE SEQUENCE [LARGE SCALE GENOMIC DNA]</scope>
    <source>
        <strain evidence="6 7">KSX58</strain>
    </source>
</reference>
<comment type="subcellular location">
    <subcellularLocation>
        <location evidence="1">Membrane</location>
        <topology evidence="1">Multi-pass membrane protein</topology>
    </subcellularLocation>
</comment>
<evidence type="ECO:0000313" key="6">
    <source>
        <dbReference type="EMBL" id="KAL3385632.1"/>
    </source>
</evidence>
<dbReference type="Proteomes" id="UP001627154">
    <property type="component" value="Unassembled WGS sequence"/>
</dbReference>
<dbReference type="Gene3D" id="1.10.1450.10">
    <property type="entry name" value="Tetraspanin"/>
    <property type="match status" value="1"/>
</dbReference>
<evidence type="ECO:0000256" key="1">
    <source>
        <dbReference type="ARBA" id="ARBA00004141"/>
    </source>
</evidence>
<dbReference type="InterPro" id="IPR018499">
    <property type="entry name" value="Tetraspanin/Peripherin"/>
</dbReference>
<accession>A0ABD2VZ17</accession>
<dbReference type="InterPro" id="IPR008952">
    <property type="entry name" value="Tetraspanin_EC2_sf"/>
</dbReference>
<dbReference type="EMBL" id="JBJJXI010000153">
    <property type="protein sequence ID" value="KAL3385632.1"/>
    <property type="molecule type" value="Genomic_DNA"/>
</dbReference>
<protein>
    <recommendedName>
        <fullName evidence="8">Tetraspanin</fullName>
    </recommendedName>
</protein>
<dbReference type="SUPFAM" id="SSF48652">
    <property type="entry name" value="Tetraspanin"/>
    <property type="match status" value="1"/>
</dbReference>
<evidence type="ECO:0000256" key="3">
    <source>
        <dbReference type="ARBA" id="ARBA00022989"/>
    </source>
</evidence>
<gene>
    <name evidence="6" type="ORF">TKK_018699</name>
</gene>
<sequence length="374" mass="40882">MSTALINNWIVPYIRMQEKQKLGFSRAFMCCTNIIFLISGFVLMSLGALLLADSERVLMSRLLGGSDTWPEQPLFYYVALGVVGLGFFVACCGLLGCWVSCLRNCCITVSYAAVIVALLVSKCALCLVVVFWPHLVSVDVRAARLLRALQRSYALPGREQLTAALDLAQTSFSCCGINGSNNYGTSWWRLQELGRRELVVPLSCCKLNNTLEPEAFLNPQPRNLSLCQSLNPAEHQLARHTVGCLESIENWVQDQTLVVLGIGLLVVLVELFALMSTLLACSRLKSVMNQRARNGHSGGSSNNNNNNKAVAANTCVQTASTFTSTQTLGPDTFGNEDAHDYGMSSYCNNLESRLMMAGTNNTFNAGLINNNHKS</sequence>